<accession>A0A1I4U8N6</accession>
<gene>
    <name evidence="3" type="ORF">CXZ10_00550</name>
</gene>
<dbReference type="InterPro" id="IPR021225">
    <property type="entry name" value="Tlde1_dom"/>
</dbReference>
<dbReference type="RefSeq" id="WP_101287005.1">
    <property type="nucleotide sequence ID" value="NZ_FOUQ01000007.1"/>
</dbReference>
<comment type="caution">
    <text evidence="3">The sequence shown here is derived from an EMBL/GenBank/DDBJ whole genome shotgun (WGS) entry which is preliminary data.</text>
</comment>
<evidence type="ECO:0000313" key="3">
    <source>
        <dbReference type="EMBL" id="PKR91241.1"/>
    </source>
</evidence>
<dbReference type="AlphaFoldDB" id="A0A1I4U8N6"/>
<name>A0A1I4U8N6_9HYPH</name>
<keyword evidence="1" id="KW-0472">Membrane</keyword>
<reference evidence="3 4" key="1">
    <citation type="submission" date="2017-12" db="EMBL/GenBank/DDBJ databases">
        <title>Anaerobic carbon monoxide metabolism by Pleomorphomonas carboxyditropha sp. nov., a new mesophilic hydrogenogenic carboxidotroph.</title>
        <authorList>
            <person name="Esquivel-Elizondo S."/>
            <person name="Krajmalnik-Brown R."/>
        </authorList>
    </citation>
    <scope>NUCLEOTIDE SEQUENCE [LARGE SCALE GENOMIC DNA]</scope>
    <source>
        <strain evidence="3 4">R5-392</strain>
    </source>
</reference>
<dbReference type="EMBL" id="PJNW01000001">
    <property type="protein sequence ID" value="PKR91241.1"/>
    <property type="molecule type" value="Genomic_DNA"/>
</dbReference>
<feature type="transmembrane region" description="Helical" evidence="1">
    <location>
        <begin position="20"/>
        <end position="44"/>
    </location>
</feature>
<keyword evidence="1" id="KW-1133">Transmembrane helix</keyword>
<organism evidence="3 4">
    <name type="scientific">Pleomorphomonas diazotrophica</name>
    <dbReference type="NCBI Taxonomy" id="1166257"/>
    <lineage>
        <taxon>Bacteria</taxon>
        <taxon>Pseudomonadati</taxon>
        <taxon>Pseudomonadota</taxon>
        <taxon>Alphaproteobacteria</taxon>
        <taxon>Hyphomicrobiales</taxon>
        <taxon>Pleomorphomonadaceae</taxon>
        <taxon>Pleomorphomonas</taxon>
    </lineage>
</organism>
<sequence length="377" mass="39948">MATLAAYSSGYEPVPFRVSFRFAGLPAVAAFVGVTAAVAMWIGLSLTAVGTVSENLSAARQSIYESGLSVRPLPATLAPAKKPTKFEKLPALAEPASPVLSSDAILLSRQNKATAAVATRLAEAAAGLRQRQFEMRFLSNASPAARTALAIRHDSLAAPDAGVRPPLAIAEAPLPVPRPAVPARPVEAVPEAPKVAALAPPAAAAPSVPEKREKPVVALVEPKPRTEVAVAAPLRRPGIAVYDITAGIVYMPNGEKLEAHSGLGAYMDDVRYVHVKMRGPTPPGTYKLTMRESLFHGVEAIRLTPIDGKKPFGRDGLLAHTYMLRKPGESNGCVSFRDYARFLAAFKRGEVKQMVVVPRLANKAEPKVASLFSWFGG</sequence>
<dbReference type="Proteomes" id="UP000233491">
    <property type="component" value="Unassembled WGS sequence"/>
</dbReference>
<evidence type="ECO:0000313" key="4">
    <source>
        <dbReference type="Proteomes" id="UP000233491"/>
    </source>
</evidence>
<proteinExistence type="predicted"/>
<evidence type="ECO:0000256" key="1">
    <source>
        <dbReference type="SAM" id="Phobius"/>
    </source>
</evidence>
<dbReference type="Pfam" id="PF10908">
    <property type="entry name" value="Tlde1_dom"/>
    <property type="match status" value="1"/>
</dbReference>
<feature type="domain" description="Tlde1" evidence="2">
    <location>
        <begin position="256"/>
        <end position="359"/>
    </location>
</feature>
<protein>
    <recommendedName>
        <fullName evidence="2">Tlde1 domain-containing protein</fullName>
    </recommendedName>
</protein>
<keyword evidence="1" id="KW-0812">Transmembrane</keyword>
<dbReference type="OrthoDB" id="9816088at2"/>
<keyword evidence="4" id="KW-1185">Reference proteome</keyword>
<evidence type="ECO:0000259" key="2">
    <source>
        <dbReference type="Pfam" id="PF10908"/>
    </source>
</evidence>